<organism evidence="2 3">
    <name type="scientific">Lithospermum erythrorhizon</name>
    <name type="common">Purple gromwell</name>
    <name type="synonym">Lithospermum officinale var. erythrorhizon</name>
    <dbReference type="NCBI Taxonomy" id="34254"/>
    <lineage>
        <taxon>Eukaryota</taxon>
        <taxon>Viridiplantae</taxon>
        <taxon>Streptophyta</taxon>
        <taxon>Embryophyta</taxon>
        <taxon>Tracheophyta</taxon>
        <taxon>Spermatophyta</taxon>
        <taxon>Magnoliopsida</taxon>
        <taxon>eudicotyledons</taxon>
        <taxon>Gunneridae</taxon>
        <taxon>Pentapetalae</taxon>
        <taxon>asterids</taxon>
        <taxon>lamiids</taxon>
        <taxon>Boraginales</taxon>
        <taxon>Boraginaceae</taxon>
        <taxon>Boraginoideae</taxon>
        <taxon>Lithospermeae</taxon>
        <taxon>Lithospermum</taxon>
    </lineage>
</organism>
<evidence type="ECO:0000256" key="1">
    <source>
        <dbReference type="SAM" id="MobiDB-lite"/>
    </source>
</evidence>
<feature type="region of interest" description="Disordered" evidence="1">
    <location>
        <begin position="136"/>
        <end position="158"/>
    </location>
</feature>
<gene>
    <name evidence="2" type="ORF">LIER_01185</name>
</gene>
<comment type="caution">
    <text evidence="2">The sequence shown here is derived from an EMBL/GenBank/DDBJ whole genome shotgun (WGS) entry which is preliminary data.</text>
</comment>
<dbReference type="AlphaFoldDB" id="A0AAV3NPU8"/>
<proteinExistence type="predicted"/>
<evidence type="ECO:0000313" key="2">
    <source>
        <dbReference type="EMBL" id="GAA0139692.1"/>
    </source>
</evidence>
<evidence type="ECO:0000313" key="3">
    <source>
        <dbReference type="Proteomes" id="UP001454036"/>
    </source>
</evidence>
<feature type="region of interest" description="Disordered" evidence="1">
    <location>
        <begin position="76"/>
        <end position="115"/>
    </location>
</feature>
<name>A0AAV3NPU8_LITER</name>
<dbReference type="Proteomes" id="UP001454036">
    <property type="component" value="Unassembled WGS sequence"/>
</dbReference>
<accession>A0AAV3NPU8</accession>
<dbReference type="PANTHER" id="PTHR33401:SF3">
    <property type="entry name" value="LOW AFFINITY POTASSIUM TRANSPORT SYSTEM PROTEIN"/>
    <property type="match status" value="1"/>
</dbReference>
<keyword evidence="3" id="KW-1185">Reference proteome</keyword>
<feature type="compositionally biased region" description="Basic and acidic residues" evidence="1">
    <location>
        <begin position="140"/>
        <end position="158"/>
    </location>
</feature>
<dbReference type="EMBL" id="BAABME010000110">
    <property type="protein sequence ID" value="GAA0139692.1"/>
    <property type="molecule type" value="Genomic_DNA"/>
</dbReference>
<protein>
    <submittedName>
        <fullName evidence="2">Uncharacterized protein</fullName>
    </submittedName>
</protein>
<reference evidence="2 3" key="1">
    <citation type="submission" date="2024-01" db="EMBL/GenBank/DDBJ databases">
        <title>The complete chloroplast genome sequence of Lithospermum erythrorhizon: insights into the phylogenetic relationship among Boraginaceae species and the maternal lineages of purple gromwells.</title>
        <authorList>
            <person name="Okada T."/>
            <person name="Watanabe K."/>
        </authorList>
    </citation>
    <scope>NUCLEOTIDE SEQUENCE [LARGE SCALE GENOMIC DNA]</scope>
</reference>
<sequence length="234" mass="25582">MLFAVEGGGFFSSSASGYRKGLTLLLGQKTEDKPMRVNPWNQYQLVEHPDNQLDSHKNCLVRGCASFVCFGRPTSGLESSPPLSVGPTQPKEVLPEVSPPHKENDPTSPPVVEENSIRNITIKGCLRKPKNAIDVSCGGNEERESLGKEGNRVGSERERRKVLSDVPCGCDKEHEESCEKGNKVSLQVKRRGVQWTDTAGGELVKIQEFEPSDNGGSDDEFDNGSEKTCSCTIM</sequence>
<dbReference type="PANTHER" id="PTHR33401">
    <property type="entry name" value="LIGHT-HARVESTING COMPLEX-LIKE PROTEIN OHP2, CHLOROPLASTIC"/>
    <property type="match status" value="1"/>
</dbReference>
<feature type="region of interest" description="Disordered" evidence="1">
    <location>
        <begin position="209"/>
        <end position="234"/>
    </location>
</feature>